<dbReference type="InterPro" id="IPR036388">
    <property type="entry name" value="WH-like_DNA-bd_sf"/>
</dbReference>
<dbReference type="InterPro" id="IPR036390">
    <property type="entry name" value="WH_DNA-bd_sf"/>
</dbReference>
<dbReference type="Proteomes" id="UP000647860">
    <property type="component" value="Unassembled WGS sequence"/>
</dbReference>
<keyword evidence="6" id="KW-1185">Reference proteome</keyword>
<protein>
    <recommendedName>
        <fullName evidence="4">HTH hxlR-type domain-containing protein</fullName>
    </recommendedName>
</protein>
<comment type="caution">
    <text evidence="5">The sequence shown here is derived from an EMBL/GenBank/DDBJ whole genome shotgun (WGS) entry which is preliminary data.</text>
</comment>
<keyword evidence="2" id="KW-0238">DNA-binding</keyword>
<evidence type="ECO:0000256" key="2">
    <source>
        <dbReference type="ARBA" id="ARBA00023125"/>
    </source>
</evidence>
<gene>
    <name evidence="5" type="ORF">Vgi01_38110</name>
</gene>
<dbReference type="PANTHER" id="PTHR33204">
    <property type="entry name" value="TRANSCRIPTIONAL REGULATOR, MARR FAMILY"/>
    <property type="match status" value="1"/>
</dbReference>
<dbReference type="InterPro" id="IPR002577">
    <property type="entry name" value="HTH_HxlR"/>
</dbReference>
<evidence type="ECO:0000256" key="1">
    <source>
        <dbReference type="ARBA" id="ARBA00023015"/>
    </source>
</evidence>
<organism evidence="5 6">
    <name type="scientific">Micromonospora gifhornensis</name>
    <dbReference type="NCBI Taxonomy" id="84594"/>
    <lineage>
        <taxon>Bacteria</taxon>
        <taxon>Bacillati</taxon>
        <taxon>Actinomycetota</taxon>
        <taxon>Actinomycetes</taxon>
        <taxon>Micromonosporales</taxon>
        <taxon>Micromonosporaceae</taxon>
        <taxon>Micromonospora</taxon>
    </lineage>
</organism>
<proteinExistence type="predicted"/>
<keyword evidence="1" id="KW-0805">Transcription regulation</keyword>
<dbReference type="Pfam" id="PF01638">
    <property type="entry name" value="HxlR"/>
    <property type="match status" value="1"/>
</dbReference>
<sequence>MLPGGSAVTDAESAGPVARLSAVPEQLACWGLLMLRQVTEPLPFASGEQACHRVLNAIDVIGARWTGSILMAAVRGARRFKEYRALIGGISDSQLTVRLKELQARGLIARTVIPSTPVQITYTLTTAGEELIAALVPLSQWGEQHLAGDDDA</sequence>
<accession>A0ABQ4IGU8</accession>
<dbReference type="PROSITE" id="PS51118">
    <property type="entry name" value="HTH_HXLR"/>
    <property type="match status" value="1"/>
</dbReference>
<keyword evidence="3" id="KW-0804">Transcription</keyword>
<dbReference type="EMBL" id="BOPA01000026">
    <property type="protein sequence ID" value="GIJ17127.1"/>
    <property type="molecule type" value="Genomic_DNA"/>
</dbReference>
<evidence type="ECO:0000259" key="4">
    <source>
        <dbReference type="PROSITE" id="PS51118"/>
    </source>
</evidence>
<evidence type="ECO:0000313" key="5">
    <source>
        <dbReference type="EMBL" id="GIJ17127.1"/>
    </source>
</evidence>
<name>A0ABQ4IGU8_9ACTN</name>
<feature type="domain" description="HTH hxlR-type" evidence="4">
    <location>
        <begin position="51"/>
        <end position="150"/>
    </location>
</feature>
<dbReference type="Gene3D" id="1.10.10.10">
    <property type="entry name" value="Winged helix-like DNA-binding domain superfamily/Winged helix DNA-binding domain"/>
    <property type="match status" value="1"/>
</dbReference>
<dbReference type="SUPFAM" id="SSF46785">
    <property type="entry name" value="Winged helix' DNA-binding domain"/>
    <property type="match status" value="1"/>
</dbReference>
<reference evidence="5 6" key="1">
    <citation type="submission" date="2021-01" db="EMBL/GenBank/DDBJ databases">
        <title>Whole genome shotgun sequence of Verrucosispora gifhornensis NBRC 16317.</title>
        <authorList>
            <person name="Komaki H."/>
            <person name="Tamura T."/>
        </authorList>
    </citation>
    <scope>NUCLEOTIDE SEQUENCE [LARGE SCALE GENOMIC DNA]</scope>
    <source>
        <strain evidence="5 6">NBRC 16317</strain>
    </source>
</reference>
<evidence type="ECO:0000256" key="3">
    <source>
        <dbReference type="ARBA" id="ARBA00023163"/>
    </source>
</evidence>
<dbReference type="PANTHER" id="PTHR33204:SF18">
    <property type="entry name" value="TRANSCRIPTIONAL REGULATORY PROTEIN"/>
    <property type="match status" value="1"/>
</dbReference>
<evidence type="ECO:0000313" key="6">
    <source>
        <dbReference type="Proteomes" id="UP000647860"/>
    </source>
</evidence>